<keyword evidence="2" id="KW-0614">Plasmid</keyword>
<sequence length="117" mass="12500">MNGDPVTTVLLGVLVLLAIGGIAVTRSIAKTLRTNRQAEWVKDGGKFEPASQAHVDELLEEAERRGKRSLALVQLATVRRLHGHAGVRIGHIVWILKVLDGDIDAAAAPPSFVPPAN</sequence>
<accession>A0ABZ0D1H0</accession>
<keyword evidence="1" id="KW-0472">Membrane</keyword>
<dbReference type="EMBL" id="CP136337">
    <property type="protein sequence ID" value="WOB11107.1"/>
    <property type="molecule type" value="Genomic_DNA"/>
</dbReference>
<gene>
    <name evidence="2" type="ORF">RXV79_27090</name>
</gene>
<evidence type="ECO:0000313" key="2">
    <source>
        <dbReference type="EMBL" id="WOB11107.1"/>
    </source>
</evidence>
<proteinExistence type="predicted"/>
<dbReference type="Proteomes" id="UP001303946">
    <property type="component" value="Plasmid unnamed1"/>
</dbReference>
<name>A0ABZ0D1H0_9BURK</name>
<keyword evidence="1" id="KW-0812">Transmembrane</keyword>
<protein>
    <submittedName>
        <fullName evidence="2">Uncharacterized protein</fullName>
    </submittedName>
</protein>
<evidence type="ECO:0000313" key="3">
    <source>
        <dbReference type="Proteomes" id="UP001303946"/>
    </source>
</evidence>
<organism evidence="2 3">
    <name type="scientific">Piscinibacter gummiphilus</name>
    <dbReference type="NCBI Taxonomy" id="946333"/>
    <lineage>
        <taxon>Bacteria</taxon>
        <taxon>Pseudomonadati</taxon>
        <taxon>Pseudomonadota</taxon>
        <taxon>Betaproteobacteria</taxon>
        <taxon>Burkholderiales</taxon>
        <taxon>Sphaerotilaceae</taxon>
        <taxon>Piscinibacter</taxon>
    </lineage>
</organism>
<evidence type="ECO:0000256" key="1">
    <source>
        <dbReference type="SAM" id="Phobius"/>
    </source>
</evidence>
<feature type="transmembrane region" description="Helical" evidence="1">
    <location>
        <begin position="6"/>
        <end position="29"/>
    </location>
</feature>
<keyword evidence="1" id="KW-1133">Transmembrane helix</keyword>
<keyword evidence="3" id="KW-1185">Reference proteome</keyword>
<reference evidence="2 3" key="1">
    <citation type="submission" date="2023-10" db="EMBL/GenBank/DDBJ databases">
        <title>Bacteria for the degradation of biodegradable plastic PBAT(Polybutylene adipate terephthalate).</title>
        <authorList>
            <person name="Weon H.-Y."/>
            <person name="Yeon J."/>
        </authorList>
    </citation>
    <scope>NUCLEOTIDE SEQUENCE [LARGE SCALE GENOMIC DNA]</scope>
    <source>
        <strain evidence="2 3">SBD 7-3</strain>
        <plasmid evidence="2 3">unnamed1</plasmid>
    </source>
</reference>
<dbReference type="RefSeq" id="WP_316704241.1">
    <property type="nucleotide sequence ID" value="NZ_CP136337.1"/>
</dbReference>
<geneLocation type="plasmid" evidence="2 3">
    <name>unnamed1</name>
</geneLocation>